<reference evidence="10" key="1">
    <citation type="submission" date="2022-10" db="EMBL/GenBank/DDBJ databases">
        <title>Rhodococcus sp.75.</title>
        <authorList>
            <person name="Sun M."/>
        </authorList>
    </citation>
    <scope>NUCLEOTIDE SEQUENCE</scope>
    <source>
        <strain evidence="10">75</strain>
    </source>
</reference>
<dbReference type="InterPro" id="IPR016195">
    <property type="entry name" value="Pol/histidinol_Pase-like"/>
</dbReference>
<dbReference type="SUPFAM" id="SSF89550">
    <property type="entry name" value="PHP domain-like"/>
    <property type="match status" value="1"/>
</dbReference>
<evidence type="ECO:0000256" key="6">
    <source>
        <dbReference type="ARBA" id="ARBA00023102"/>
    </source>
</evidence>
<sequence length="277" mass="31206">MPAALLPADDHVHSEFSWDTGPHASMRDACARAVELGVPAVAFTEHVDFTRWSPGDVPLVHDQRPRDPGWYQPVDVQAYLESIEACRDEFRGLTVRAGIETGEPHLFAGSVERVLAQGPFERVLGSLHSVVRHDELVGVGRVLRAEHPHEVVREYFGELLEMVRGSAVFEVLAHCDFPRRYWPDKRNLYRENDFEDEYRAVFAALAASDRVLEVNTASPLASVRLVRWWRESGGRRVSFGSDAHVPWNVGQHFAQARDVVEAAGFRAGRDPGDFFRV</sequence>
<organism evidence="10 11">
    <name type="scientific">Rhodococcus antarcticus</name>
    <dbReference type="NCBI Taxonomy" id="2987751"/>
    <lineage>
        <taxon>Bacteria</taxon>
        <taxon>Bacillati</taxon>
        <taxon>Actinomycetota</taxon>
        <taxon>Actinomycetes</taxon>
        <taxon>Mycobacteriales</taxon>
        <taxon>Nocardiaceae</taxon>
        <taxon>Rhodococcus</taxon>
    </lineage>
</organism>
<dbReference type="Proteomes" id="UP001164965">
    <property type="component" value="Chromosome"/>
</dbReference>
<proteinExistence type="inferred from homology"/>
<name>A0ABY6P087_9NOCA</name>
<dbReference type="EC" id="3.1.3.15" evidence="3 8"/>
<evidence type="ECO:0000256" key="3">
    <source>
        <dbReference type="ARBA" id="ARBA00013085"/>
    </source>
</evidence>
<dbReference type="RefSeq" id="WP_265382995.1">
    <property type="nucleotide sequence ID" value="NZ_CP110615.1"/>
</dbReference>
<keyword evidence="11" id="KW-1185">Reference proteome</keyword>
<dbReference type="PANTHER" id="PTHR21039:SF0">
    <property type="entry name" value="HISTIDINOL-PHOSPHATASE"/>
    <property type="match status" value="1"/>
</dbReference>
<accession>A0ABY6P087</accession>
<dbReference type="EMBL" id="CP110615">
    <property type="protein sequence ID" value="UZJ24889.1"/>
    <property type="molecule type" value="Genomic_DNA"/>
</dbReference>
<protein>
    <recommendedName>
        <fullName evidence="3 8">Histidinol-phosphatase</fullName>
        <shortName evidence="8">HolPase</shortName>
        <ecNumber evidence="3 8">3.1.3.15</ecNumber>
    </recommendedName>
</protein>
<dbReference type="InterPro" id="IPR004013">
    <property type="entry name" value="PHP_dom"/>
</dbReference>
<keyword evidence="5 8" id="KW-0378">Hydrolase</keyword>
<evidence type="ECO:0000259" key="9">
    <source>
        <dbReference type="Pfam" id="PF02811"/>
    </source>
</evidence>
<evidence type="ECO:0000256" key="1">
    <source>
        <dbReference type="ARBA" id="ARBA00004970"/>
    </source>
</evidence>
<comment type="similarity">
    <text evidence="2 8">Belongs to the PHP hydrolase family. HisK subfamily.</text>
</comment>
<gene>
    <name evidence="10" type="ORF">RHODO2019_17610</name>
</gene>
<evidence type="ECO:0000313" key="11">
    <source>
        <dbReference type="Proteomes" id="UP001164965"/>
    </source>
</evidence>
<dbReference type="Pfam" id="PF02811">
    <property type="entry name" value="PHP"/>
    <property type="match status" value="1"/>
</dbReference>
<evidence type="ECO:0000256" key="5">
    <source>
        <dbReference type="ARBA" id="ARBA00022801"/>
    </source>
</evidence>
<comment type="catalytic activity">
    <reaction evidence="7 8">
        <text>L-histidinol phosphate + H2O = L-histidinol + phosphate</text>
        <dbReference type="Rhea" id="RHEA:14465"/>
        <dbReference type="ChEBI" id="CHEBI:15377"/>
        <dbReference type="ChEBI" id="CHEBI:43474"/>
        <dbReference type="ChEBI" id="CHEBI:57699"/>
        <dbReference type="ChEBI" id="CHEBI:57980"/>
        <dbReference type="EC" id="3.1.3.15"/>
    </reaction>
</comment>
<evidence type="ECO:0000256" key="7">
    <source>
        <dbReference type="ARBA" id="ARBA00049158"/>
    </source>
</evidence>
<evidence type="ECO:0000256" key="4">
    <source>
        <dbReference type="ARBA" id="ARBA00022605"/>
    </source>
</evidence>
<keyword evidence="4 8" id="KW-0028">Amino-acid biosynthesis</keyword>
<dbReference type="PANTHER" id="PTHR21039">
    <property type="entry name" value="HISTIDINOL PHOSPHATASE-RELATED"/>
    <property type="match status" value="1"/>
</dbReference>
<dbReference type="Gene3D" id="3.20.20.140">
    <property type="entry name" value="Metal-dependent hydrolases"/>
    <property type="match status" value="1"/>
</dbReference>
<evidence type="ECO:0000256" key="2">
    <source>
        <dbReference type="ARBA" id="ARBA00009152"/>
    </source>
</evidence>
<comment type="pathway">
    <text evidence="1 8">Amino-acid biosynthesis; L-histidine biosynthesis; L-histidine from 5-phospho-alpha-D-ribose 1-diphosphate: step 8/9.</text>
</comment>
<keyword evidence="6 8" id="KW-0368">Histidine biosynthesis</keyword>
<evidence type="ECO:0000256" key="8">
    <source>
        <dbReference type="RuleBase" id="RU366003"/>
    </source>
</evidence>
<dbReference type="InterPro" id="IPR010140">
    <property type="entry name" value="Histidinol_P_phosphatase_HisJ"/>
</dbReference>
<feature type="domain" description="PHP" evidence="9">
    <location>
        <begin position="11"/>
        <end position="217"/>
    </location>
</feature>
<evidence type="ECO:0000313" key="10">
    <source>
        <dbReference type="EMBL" id="UZJ24889.1"/>
    </source>
</evidence>